<feature type="compositionally biased region" description="Gly residues" evidence="1">
    <location>
        <begin position="34"/>
        <end position="43"/>
    </location>
</feature>
<comment type="caution">
    <text evidence="2">The sequence shown here is derived from an EMBL/GenBank/DDBJ whole genome shotgun (WGS) entry which is preliminary data.</text>
</comment>
<dbReference type="EMBL" id="BMAW01130610">
    <property type="protein sequence ID" value="GFU35796.1"/>
    <property type="molecule type" value="Genomic_DNA"/>
</dbReference>
<gene>
    <name evidence="2" type="ORF">NPIL_501861</name>
</gene>
<dbReference type="AlphaFoldDB" id="A0A8X6QTI8"/>
<sequence>MDHGWGEREVERKEGRKGCSEEGAGGTDERRSGGGKGLSGGAQSGSFVYCDSRYGRTVAVSYGDHDWDGK</sequence>
<evidence type="ECO:0000256" key="1">
    <source>
        <dbReference type="SAM" id="MobiDB-lite"/>
    </source>
</evidence>
<keyword evidence="3" id="KW-1185">Reference proteome</keyword>
<reference evidence="2" key="1">
    <citation type="submission" date="2020-08" db="EMBL/GenBank/DDBJ databases">
        <title>Multicomponent nature underlies the extraordinary mechanical properties of spider dragline silk.</title>
        <authorList>
            <person name="Kono N."/>
            <person name="Nakamura H."/>
            <person name="Mori M."/>
            <person name="Yoshida Y."/>
            <person name="Ohtoshi R."/>
            <person name="Malay A.D."/>
            <person name="Moran D.A.P."/>
            <person name="Tomita M."/>
            <person name="Numata K."/>
            <person name="Arakawa K."/>
        </authorList>
    </citation>
    <scope>NUCLEOTIDE SEQUENCE</scope>
</reference>
<feature type="compositionally biased region" description="Basic and acidic residues" evidence="1">
    <location>
        <begin position="1"/>
        <end position="20"/>
    </location>
</feature>
<accession>A0A8X6QTI8</accession>
<feature type="region of interest" description="Disordered" evidence="1">
    <location>
        <begin position="1"/>
        <end position="44"/>
    </location>
</feature>
<protein>
    <submittedName>
        <fullName evidence="2">Uncharacterized protein</fullName>
    </submittedName>
</protein>
<organism evidence="2 3">
    <name type="scientific">Nephila pilipes</name>
    <name type="common">Giant wood spider</name>
    <name type="synonym">Nephila maculata</name>
    <dbReference type="NCBI Taxonomy" id="299642"/>
    <lineage>
        <taxon>Eukaryota</taxon>
        <taxon>Metazoa</taxon>
        <taxon>Ecdysozoa</taxon>
        <taxon>Arthropoda</taxon>
        <taxon>Chelicerata</taxon>
        <taxon>Arachnida</taxon>
        <taxon>Araneae</taxon>
        <taxon>Araneomorphae</taxon>
        <taxon>Entelegynae</taxon>
        <taxon>Araneoidea</taxon>
        <taxon>Nephilidae</taxon>
        <taxon>Nephila</taxon>
    </lineage>
</organism>
<evidence type="ECO:0000313" key="2">
    <source>
        <dbReference type="EMBL" id="GFU35796.1"/>
    </source>
</evidence>
<evidence type="ECO:0000313" key="3">
    <source>
        <dbReference type="Proteomes" id="UP000887013"/>
    </source>
</evidence>
<name>A0A8X6QTI8_NEPPI</name>
<proteinExistence type="predicted"/>
<dbReference type="Proteomes" id="UP000887013">
    <property type="component" value="Unassembled WGS sequence"/>
</dbReference>